<keyword evidence="3" id="KW-1185">Reference proteome</keyword>
<feature type="compositionally biased region" description="Basic residues" evidence="1">
    <location>
        <begin position="1"/>
        <end position="11"/>
    </location>
</feature>
<protein>
    <submittedName>
        <fullName evidence="4">NUC153 domain-containing protein</fullName>
    </submittedName>
</protein>
<feature type="region of interest" description="Disordered" evidence="1">
    <location>
        <begin position="1"/>
        <end position="21"/>
    </location>
</feature>
<sequence length="125" mass="14684">MKVKNRPKQKVRKGEHDKSADMTTKKLLCEEINECESGESGGFASVKTKKRLKRRADEGEPSGFVDLEAKKRHEEDEDEREFRNFVDKKLKKRLKYDVMEEDSGKTEKANKKEVRFCKNLYFCFG</sequence>
<dbReference type="Proteomes" id="UP000271098">
    <property type="component" value="Unassembled WGS sequence"/>
</dbReference>
<evidence type="ECO:0000313" key="4">
    <source>
        <dbReference type="WBParaSite" id="GPUH_0002109901-mRNA-1"/>
    </source>
</evidence>
<reference evidence="2 3" key="2">
    <citation type="submission" date="2018-11" db="EMBL/GenBank/DDBJ databases">
        <authorList>
            <consortium name="Pathogen Informatics"/>
        </authorList>
    </citation>
    <scope>NUCLEOTIDE SEQUENCE [LARGE SCALE GENOMIC DNA]</scope>
</reference>
<reference evidence="4" key="1">
    <citation type="submission" date="2016-06" db="UniProtKB">
        <authorList>
            <consortium name="WormBaseParasite"/>
        </authorList>
    </citation>
    <scope>IDENTIFICATION</scope>
</reference>
<dbReference type="EMBL" id="UYRT01091772">
    <property type="protein sequence ID" value="VDN37440.1"/>
    <property type="molecule type" value="Genomic_DNA"/>
</dbReference>
<feature type="compositionally biased region" description="Basic and acidic residues" evidence="1">
    <location>
        <begin position="12"/>
        <end position="21"/>
    </location>
</feature>
<dbReference type="WBParaSite" id="GPUH_0002109901-mRNA-1">
    <property type="protein sequence ID" value="GPUH_0002109901-mRNA-1"/>
    <property type="gene ID" value="GPUH_0002109901"/>
</dbReference>
<evidence type="ECO:0000313" key="2">
    <source>
        <dbReference type="EMBL" id="VDN37440.1"/>
    </source>
</evidence>
<gene>
    <name evidence="2" type="ORF">GPUH_LOCUS21074</name>
</gene>
<evidence type="ECO:0000313" key="3">
    <source>
        <dbReference type="Proteomes" id="UP000271098"/>
    </source>
</evidence>
<proteinExistence type="predicted"/>
<dbReference type="AlphaFoldDB" id="A0A183EJD3"/>
<accession>A0A183EJD3</accession>
<organism evidence="4">
    <name type="scientific">Gongylonema pulchrum</name>
    <dbReference type="NCBI Taxonomy" id="637853"/>
    <lineage>
        <taxon>Eukaryota</taxon>
        <taxon>Metazoa</taxon>
        <taxon>Ecdysozoa</taxon>
        <taxon>Nematoda</taxon>
        <taxon>Chromadorea</taxon>
        <taxon>Rhabditida</taxon>
        <taxon>Spirurina</taxon>
        <taxon>Spiruromorpha</taxon>
        <taxon>Spiruroidea</taxon>
        <taxon>Gongylonematidae</taxon>
        <taxon>Gongylonema</taxon>
    </lineage>
</organism>
<name>A0A183EJD3_9BILA</name>
<evidence type="ECO:0000256" key="1">
    <source>
        <dbReference type="SAM" id="MobiDB-lite"/>
    </source>
</evidence>